<evidence type="ECO:0000256" key="1">
    <source>
        <dbReference type="SAM" id="MobiDB-lite"/>
    </source>
</evidence>
<feature type="compositionally biased region" description="Basic and acidic residues" evidence="1">
    <location>
        <begin position="187"/>
        <end position="209"/>
    </location>
</feature>
<dbReference type="EMBL" id="MU069939">
    <property type="protein sequence ID" value="KAF5831551.1"/>
    <property type="molecule type" value="Genomic_DNA"/>
</dbReference>
<reference evidence="2" key="1">
    <citation type="submission" date="2017-08" db="EMBL/GenBank/DDBJ databases">
        <authorList>
            <person name="Polle J.E."/>
            <person name="Barry K."/>
            <person name="Cushman J."/>
            <person name="Schmutz J."/>
            <person name="Tran D."/>
            <person name="Hathwaick L.T."/>
            <person name="Yim W.C."/>
            <person name="Jenkins J."/>
            <person name="Mckie-Krisberg Z.M."/>
            <person name="Prochnik S."/>
            <person name="Lindquist E."/>
            <person name="Dockter R.B."/>
            <person name="Adam C."/>
            <person name="Molina H."/>
            <person name="Bunkerborg J."/>
            <person name="Jin E."/>
            <person name="Buchheim M."/>
            <person name="Magnuson J."/>
        </authorList>
    </citation>
    <scope>NUCLEOTIDE SEQUENCE</scope>
    <source>
        <strain evidence="2">CCAP 19/18</strain>
    </source>
</reference>
<feature type="region of interest" description="Disordered" evidence="1">
    <location>
        <begin position="77"/>
        <end position="391"/>
    </location>
</feature>
<feature type="compositionally biased region" description="Polar residues" evidence="1">
    <location>
        <begin position="300"/>
        <end position="320"/>
    </location>
</feature>
<protein>
    <submittedName>
        <fullName evidence="2">Uncharacterized protein</fullName>
    </submittedName>
</protein>
<keyword evidence="3" id="KW-1185">Reference proteome</keyword>
<feature type="compositionally biased region" description="Basic and acidic residues" evidence="1">
    <location>
        <begin position="166"/>
        <end position="177"/>
    </location>
</feature>
<evidence type="ECO:0000313" key="2">
    <source>
        <dbReference type="EMBL" id="KAF5831551.1"/>
    </source>
</evidence>
<gene>
    <name evidence="2" type="ORF">DUNSADRAFT_12964</name>
</gene>
<dbReference type="Proteomes" id="UP000815325">
    <property type="component" value="Unassembled WGS sequence"/>
</dbReference>
<feature type="compositionally biased region" description="Basic and acidic residues" evidence="1">
    <location>
        <begin position="409"/>
        <end position="425"/>
    </location>
</feature>
<feature type="compositionally biased region" description="Low complexity" evidence="1">
    <location>
        <begin position="216"/>
        <end position="230"/>
    </location>
</feature>
<comment type="caution">
    <text evidence="2">The sequence shown here is derived from an EMBL/GenBank/DDBJ whole genome shotgun (WGS) entry which is preliminary data.</text>
</comment>
<sequence>MQQATEPSLVECLEAAISEPDLVADIIEACRLSNTSAADLAGWSLEDIASKLFLTEAEAAKLSDVCKKVTEGDMSALEASKQRNEEQARATAEGGAQAYTPEQYSTPVAGGRYEDDQEEGEEEGQQQQGHGEERTPEPEDHHLQYGEEGENHRFSNGDEQVTPAAETEREHQEHEEQQEQGEEHEEQQEGDKKDAQGTATEDNHQHEQEDGGDSGAAAAMAAAAAAVPVPAETPPRSASLDKQGSAGSGGKAQLPAMELSDSLPSFKENTSPEAKIPSYLRATTSYKAHTGKLGPEKSPSPDQSLSKSTSSARKVNTASSRLLAPTASYLTHIKESRKESKAEREKAEAAEREKKERELKKVFQSPQGQRVTKAQPFHFKAEERPKTANTLTSEERAFLEAQKNAWKRHEVPKHIKEHRPIEGVRVHSQPKSPQDFFKPFQLASLEKHEK</sequence>
<feature type="compositionally biased region" description="Basic and acidic residues" evidence="1">
    <location>
        <begin position="130"/>
        <end position="156"/>
    </location>
</feature>
<feature type="compositionally biased region" description="Acidic residues" evidence="1">
    <location>
        <begin position="115"/>
        <end position="124"/>
    </location>
</feature>
<feature type="region of interest" description="Disordered" evidence="1">
    <location>
        <begin position="409"/>
        <end position="450"/>
    </location>
</feature>
<name>A0ABQ7GAC0_DUNSA</name>
<evidence type="ECO:0000313" key="3">
    <source>
        <dbReference type="Proteomes" id="UP000815325"/>
    </source>
</evidence>
<organism evidence="2 3">
    <name type="scientific">Dunaliella salina</name>
    <name type="common">Green alga</name>
    <name type="synonym">Protococcus salinus</name>
    <dbReference type="NCBI Taxonomy" id="3046"/>
    <lineage>
        <taxon>Eukaryota</taxon>
        <taxon>Viridiplantae</taxon>
        <taxon>Chlorophyta</taxon>
        <taxon>core chlorophytes</taxon>
        <taxon>Chlorophyceae</taxon>
        <taxon>CS clade</taxon>
        <taxon>Chlamydomonadales</taxon>
        <taxon>Dunaliellaceae</taxon>
        <taxon>Dunaliella</taxon>
    </lineage>
</organism>
<proteinExistence type="predicted"/>
<accession>A0ABQ7GAC0</accession>
<feature type="compositionally biased region" description="Basic and acidic residues" evidence="1">
    <location>
        <begin position="332"/>
        <end position="361"/>
    </location>
</feature>